<sequence>NPWPSNDNFDVCSGGVCSVYCPQYCYFLFPSPPASTVTKDGVFSPSIIALLGILACAFIALAYYAFIRRYIRQGGGLNRDETREFAGNQWRMPPASAAGAGGLDEVFIEKMAVCRYGRGEELIDGTECAVCLGEFQQDEALRLLPKCRHAFHLPCIDTWLKSHPSCPICRGNI</sequence>
<dbReference type="SMART" id="SM00184">
    <property type="entry name" value="RING"/>
    <property type="match status" value="1"/>
</dbReference>
<keyword evidence="11 15" id="KW-1133">Transmembrane helix</keyword>
<dbReference type="PANTHER" id="PTHR46913:SF22">
    <property type="entry name" value="RING-TYPE E3 UBIQUITIN TRANSFERASE"/>
    <property type="match status" value="1"/>
</dbReference>
<reference evidence="17 18" key="1">
    <citation type="journal article" date="2013" name="BMC Genomics">
        <title>The miniature genome of a carnivorous plant Genlisea aurea contains a low number of genes and short non-coding sequences.</title>
        <authorList>
            <person name="Leushkin E.V."/>
            <person name="Sutormin R.A."/>
            <person name="Nabieva E.R."/>
            <person name="Penin A.A."/>
            <person name="Kondrashov A.S."/>
            <person name="Logacheva M.D."/>
        </authorList>
    </citation>
    <scope>NUCLEOTIDE SEQUENCE [LARGE SCALE GENOMIC DNA]</scope>
</reference>
<keyword evidence="12 15" id="KW-0472">Membrane</keyword>
<evidence type="ECO:0000256" key="5">
    <source>
        <dbReference type="ARBA" id="ARBA00022679"/>
    </source>
</evidence>
<dbReference type="PANTHER" id="PTHR46913">
    <property type="entry name" value="RING-H2 FINGER PROTEIN ATL16"/>
    <property type="match status" value="1"/>
</dbReference>
<dbReference type="EC" id="2.3.2.27" evidence="4"/>
<dbReference type="UniPathway" id="UPA00143"/>
<feature type="non-terminal residue" evidence="17">
    <location>
        <position position="173"/>
    </location>
</feature>
<evidence type="ECO:0000256" key="3">
    <source>
        <dbReference type="ARBA" id="ARBA00004906"/>
    </source>
</evidence>
<dbReference type="Proteomes" id="UP000015453">
    <property type="component" value="Unassembled WGS sequence"/>
</dbReference>
<dbReference type="GO" id="GO:0016567">
    <property type="term" value="P:protein ubiquitination"/>
    <property type="evidence" value="ECO:0007669"/>
    <property type="project" value="UniProtKB-UniPathway"/>
</dbReference>
<dbReference type="GO" id="GO:0061630">
    <property type="term" value="F:ubiquitin protein ligase activity"/>
    <property type="evidence" value="ECO:0007669"/>
    <property type="project" value="UniProtKB-EC"/>
</dbReference>
<protein>
    <recommendedName>
        <fullName evidence="4">RING-type E3 ubiquitin transferase</fullName>
        <ecNumber evidence="4">2.3.2.27</ecNumber>
    </recommendedName>
</protein>
<dbReference type="PROSITE" id="PS50089">
    <property type="entry name" value="ZF_RING_2"/>
    <property type="match status" value="1"/>
</dbReference>
<evidence type="ECO:0000256" key="4">
    <source>
        <dbReference type="ARBA" id="ARBA00012483"/>
    </source>
</evidence>
<keyword evidence="5" id="KW-0808">Transferase</keyword>
<dbReference type="CDD" id="cd16461">
    <property type="entry name" value="RING-H2_EL5-like"/>
    <property type="match status" value="1"/>
</dbReference>
<dbReference type="GO" id="GO:0008270">
    <property type="term" value="F:zinc ion binding"/>
    <property type="evidence" value="ECO:0007669"/>
    <property type="project" value="UniProtKB-KW"/>
</dbReference>
<comment type="catalytic activity">
    <reaction evidence="1">
        <text>S-ubiquitinyl-[E2 ubiquitin-conjugating enzyme]-L-cysteine + [acceptor protein]-L-lysine = [E2 ubiquitin-conjugating enzyme]-L-cysteine + N(6)-ubiquitinyl-[acceptor protein]-L-lysine.</text>
        <dbReference type="EC" id="2.3.2.27"/>
    </reaction>
</comment>
<evidence type="ECO:0000256" key="9">
    <source>
        <dbReference type="ARBA" id="ARBA00022786"/>
    </source>
</evidence>
<evidence type="ECO:0000259" key="16">
    <source>
        <dbReference type="PROSITE" id="PS50089"/>
    </source>
</evidence>
<gene>
    <name evidence="17" type="ORF">M569_09181</name>
</gene>
<proteinExistence type="inferred from homology"/>
<evidence type="ECO:0000256" key="10">
    <source>
        <dbReference type="ARBA" id="ARBA00022833"/>
    </source>
</evidence>
<keyword evidence="8 14" id="KW-0863">Zinc-finger</keyword>
<evidence type="ECO:0000313" key="17">
    <source>
        <dbReference type="EMBL" id="EPS65602.1"/>
    </source>
</evidence>
<evidence type="ECO:0000256" key="2">
    <source>
        <dbReference type="ARBA" id="ARBA00004167"/>
    </source>
</evidence>
<dbReference type="OrthoDB" id="9984778at2759"/>
<evidence type="ECO:0000256" key="7">
    <source>
        <dbReference type="ARBA" id="ARBA00022723"/>
    </source>
</evidence>
<feature type="domain" description="RING-type" evidence="16">
    <location>
        <begin position="128"/>
        <end position="170"/>
    </location>
</feature>
<keyword evidence="10" id="KW-0862">Zinc</keyword>
<evidence type="ECO:0000256" key="6">
    <source>
        <dbReference type="ARBA" id="ARBA00022692"/>
    </source>
</evidence>
<dbReference type="GO" id="GO:0016020">
    <property type="term" value="C:membrane"/>
    <property type="evidence" value="ECO:0007669"/>
    <property type="project" value="UniProtKB-SubCell"/>
</dbReference>
<evidence type="ECO:0000256" key="13">
    <source>
        <dbReference type="ARBA" id="ARBA00024209"/>
    </source>
</evidence>
<dbReference type="FunFam" id="3.30.40.10:FF:000187">
    <property type="entry name" value="E3 ubiquitin-protein ligase ATL6"/>
    <property type="match status" value="1"/>
</dbReference>
<comment type="subcellular location">
    <subcellularLocation>
        <location evidence="2">Membrane</location>
        <topology evidence="2">Single-pass membrane protein</topology>
    </subcellularLocation>
</comment>
<dbReference type="InterPro" id="IPR001841">
    <property type="entry name" value="Znf_RING"/>
</dbReference>
<dbReference type="Gene3D" id="3.30.40.10">
    <property type="entry name" value="Zinc/RING finger domain, C3HC4 (zinc finger)"/>
    <property type="match status" value="1"/>
</dbReference>
<evidence type="ECO:0000256" key="11">
    <source>
        <dbReference type="ARBA" id="ARBA00022989"/>
    </source>
</evidence>
<evidence type="ECO:0000313" key="18">
    <source>
        <dbReference type="Proteomes" id="UP000015453"/>
    </source>
</evidence>
<evidence type="ECO:0000256" key="14">
    <source>
        <dbReference type="PROSITE-ProRule" id="PRU00175"/>
    </source>
</evidence>
<evidence type="ECO:0000256" key="8">
    <source>
        <dbReference type="ARBA" id="ARBA00022771"/>
    </source>
</evidence>
<keyword evidence="7" id="KW-0479">Metal-binding</keyword>
<keyword evidence="18" id="KW-1185">Reference proteome</keyword>
<feature type="non-terminal residue" evidence="17">
    <location>
        <position position="1"/>
    </location>
</feature>
<dbReference type="InterPro" id="IPR044600">
    <property type="entry name" value="ATL1/ATL16-like"/>
</dbReference>
<dbReference type="SUPFAM" id="SSF57850">
    <property type="entry name" value="RING/U-box"/>
    <property type="match status" value="1"/>
</dbReference>
<keyword evidence="6 15" id="KW-0812">Transmembrane</keyword>
<comment type="pathway">
    <text evidence="3">Protein modification; protein ubiquitination.</text>
</comment>
<dbReference type="AlphaFoldDB" id="S8DZW9"/>
<keyword evidence="9" id="KW-0833">Ubl conjugation pathway</keyword>
<comment type="similarity">
    <text evidence="13">Belongs to the RING-type zinc finger family. ATL subfamily.</text>
</comment>
<organism evidence="17 18">
    <name type="scientific">Genlisea aurea</name>
    <dbReference type="NCBI Taxonomy" id="192259"/>
    <lineage>
        <taxon>Eukaryota</taxon>
        <taxon>Viridiplantae</taxon>
        <taxon>Streptophyta</taxon>
        <taxon>Embryophyta</taxon>
        <taxon>Tracheophyta</taxon>
        <taxon>Spermatophyta</taxon>
        <taxon>Magnoliopsida</taxon>
        <taxon>eudicotyledons</taxon>
        <taxon>Gunneridae</taxon>
        <taxon>Pentapetalae</taxon>
        <taxon>asterids</taxon>
        <taxon>lamiids</taxon>
        <taxon>Lamiales</taxon>
        <taxon>Lentibulariaceae</taxon>
        <taxon>Genlisea</taxon>
    </lineage>
</organism>
<name>S8DZW9_9LAMI</name>
<dbReference type="InterPro" id="IPR013083">
    <property type="entry name" value="Znf_RING/FYVE/PHD"/>
</dbReference>
<accession>S8DZW9</accession>
<dbReference type="EMBL" id="AUSU01004135">
    <property type="protein sequence ID" value="EPS65602.1"/>
    <property type="molecule type" value="Genomic_DNA"/>
</dbReference>
<evidence type="ECO:0000256" key="12">
    <source>
        <dbReference type="ARBA" id="ARBA00023136"/>
    </source>
</evidence>
<dbReference type="Pfam" id="PF13639">
    <property type="entry name" value="zf-RING_2"/>
    <property type="match status" value="1"/>
</dbReference>
<feature type="transmembrane region" description="Helical" evidence="15">
    <location>
        <begin position="42"/>
        <end position="66"/>
    </location>
</feature>
<evidence type="ECO:0000256" key="1">
    <source>
        <dbReference type="ARBA" id="ARBA00000900"/>
    </source>
</evidence>
<comment type="caution">
    <text evidence="17">The sequence shown here is derived from an EMBL/GenBank/DDBJ whole genome shotgun (WGS) entry which is preliminary data.</text>
</comment>
<evidence type="ECO:0000256" key="15">
    <source>
        <dbReference type="SAM" id="Phobius"/>
    </source>
</evidence>